<organism evidence="3 4">
    <name type="scientific">Streptomyces enissocaesilis</name>
    <dbReference type="NCBI Taxonomy" id="332589"/>
    <lineage>
        <taxon>Bacteria</taxon>
        <taxon>Bacillati</taxon>
        <taxon>Actinomycetota</taxon>
        <taxon>Actinomycetes</taxon>
        <taxon>Kitasatosporales</taxon>
        <taxon>Streptomycetaceae</taxon>
        <taxon>Streptomyces</taxon>
        <taxon>Streptomyces rochei group</taxon>
    </lineage>
</organism>
<dbReference type="Pfam" id="PF13340">
    <property type="entry name" value="DUF4096"/>
    <property type="match status" value="1"/>
</dbReference>
<feature type="domain" description="Insertion element IS402-like" evidence="2">
    <location>
        <begin position="1"/>
        <end position="77"/>
    </location>
</feature>
<reference evidence="4" key="1">
    <citation type="journal article" date="2019" name="Int. J. Syst. Evol. Microbiol.">
        <title>The Global Catalogue of Microorganisms (GCM) 10K type strain sequencing project: providing services to taxonomists for standard genome sequencing and annotation.</title>
        <authorList>
            <consortium name="The Broad Institute Genomics Platform"/>
            <consortium name="The Broad Institute Genome Sequencing Center for Infectious Disease"/>
            <person name="Wu L."/>
            <person name="Ma J."/>
        </authorList>
    </citation>
    <scope>NUCLEOTIDE SEQUENCE [LARGE SCALE GENOMIC DNA]</scope>
    <source>
        <strain evidence="4">JCM 9088</strain>
    </source>
</reference>
<dbReference type="PANTHER" id="PTHR30007:SF0">
    <property type="entry name" value="TRANSPOSASE"/>
    <property type="match status" value="1"/>
</dbReference>
<evidence type="ECO:0000313" key="3">
    <source>
        <dbReference type="EMBL" id="GAA2939516.1"/>
    </source>
</evidence>
<proteinExistence type="predicted"/>
<evidence type="ECO:0000256" key="1">
    <source>
        <dbReference type="SAM" id="MobiDB-lite"/>
    </source>
</evidence>
<dbReference type="InterPro" id="IPR025161">
    <property type="entry name" value="IS402-like_dom"/>
</dbReference>
<gene>
    <name evidence="3" type="ORF">GCM10010446_26130</name>
</gene>
<feature type="region of interest" description="Disordered" evidence="1">
    <location>
        <begin position="1"/>
        <end position="26"/>
    </location>
</feature>
<protein>
    <recommendedName>
        <fullName evidence="2">Insertion element IS402-like domain-containing protein</fullName>
    </recommendedName>
</protein>
<dbReference type="Proteomes" id="UP001500403">
    <property type="component" value="Unassembled WGS sequence"/>
</dbReference>
<keyword evidence="4" id="KW-1185">Reference proteome</keyword>
<comment type="caution">
    <text evidence="3">The sequence shown here is derived from an EMBL/GenBank/DDBJ whole genome shotgun (WGS) entry which is preliminary data.</text>
</comment>
<evidence type="ECO:0000259" key="2">
    <source>
        <dbReference type="Pfam" id="PF13340"/>
    </source>
</evidence>
<dbReference type="RefSeq" id="WP_344494613.1">
    <property type="nucleotide sequence ID" value="NZ_BAAAUD010000026.1"/>
</dbReference>
<sequence length="100" mass="11308">MSDAEWAAIRDAMPAPGRLEDRGGQPESYCHRQMVDVVRYLVAGGITWRAMPADFPARDRVYAFFRRWRDKGLTRRVPRPAVRAGPPGRGPGPEVDGRHH</sequence>
<accession>A0ABP6JNF7</accession>
<dbReference type="EMBL" id="BAAAUD010000026">
    <property type="protein sequence ID" value="GAA2939516.1"/>
    <property type="molecule type" value="Genomic_DNA"/>
</dbReference>
<name>A0ABP6JNF7_9ACTN</name>
<evidence type="ECO:0000313" key="4">
    <source>
        <dbReference type="Proteomes" id="UP001500403"/>
    </source>
</evidence>
<dbReference type="PANTHER" id="PTHR30007">
    <property type="entry name" value="PHP DOMAIN PROTEIN"/>
    <property type="match status" value="1"/>
</dbReference>
<feature type="region of interest" description="Disordered" evidence="1">
    <location>
        <begin position="75"/>
        <end position="100"/>
    </location>
</feature>